<evidence type="ECO:0000313" key="1">
    <source>
        <dbReference type="EMBL" id="CEL59958.1"/>
    </source>
</evidence>
<protein>
    <submittedName>
        <fullName evidence="1">Uncharacterized protein</fullName>
    </submittedName>
</protein>
<dbReference type="EMBL" id="LN679504">
    <property type="protein sequence ID" value="CEL59958.1"/>
    <property type="molecule type" value="Genomic_DNA"/>
</dbReference>
<gene>
    <name evidence="1" type="ORF">RSOLAG1IB_12280</name>
</gene>
<organism evidence="1 2">
    <name type="scientific">Thanatephorus cucumeris (strain AG1-IB / isolate 7/3/14)</name>
    <name type="common">Lettuce bottom rot fungus</name>
    <name type="synonym">Rhizoctonia solani</name>
    <dbReference type="NCBI Taxonomy" id="1108050"/>
    <lineage>
        <taxon>Eukaryota</taxon>
        <taxon>Fungi</taxon>
        <taxon>Dikarya</taxon>
        <taxon>Basidiomycota</taxon>
        <taxon>Agaricomycotina</taxon>
        <taxon>Agaricomycetes</taxon>
        <taxon>Cantharellales</taxon>
        <taxon>Ceratobasidiaceae</taxon>
        <taxon>Rhizoctonia</taxon>
        <taxon>Rhizoctonia solani AG-1</taxon>
    </lineage>
</organism>
<proteinExistence type="predicted"/>
<keyword evidence="2" id="KW-1185">Reference proteome</keyword>
<sequence length="247" mass="27523">MPALLSLSLPTVPSVLDSLLEGFDPPFQLTELIHSGKLSSELAGFLQRQPSIVRLGWYSLLVDEQPAYLSKLLENELFLPALNELAGPLPLLSVVIPRRFITKIQVMYHTLAFLRLEGSMAAFSHPMGRLSSLCIVEHRPSWQGCMTLICNLKATHARHTLKDIHIVEAFMGPSAVHQQNAFRAHVARLVGFGSLEYVKISQAPGTKPQTRAVYEQLIISGMDRISSWRMIIPSLVSVDVYDCRVPQ</sequence>
<name>A0A0B7FUN3_THACB</name>
<evidence type="ECO:0000313" key="2">
    <source>
        <dbReference type="Proteomes" id="UP000059188"/>
    </source>
</evidence>
<reference evidence="1 2" key="1">
    <citation type="submission" date="2014-11" db="EMBL/GenBank/DDBJ databases">
        <authorList>
            <person name="Wibberg Daniel"/>
        </authorList>
    </citation>
    <scope>NUCLEOTIDE SEQUENCE [LARGE SCALE GENOMIC DNA]</scope>
    <source>
        <strain evidence="1">Rhizoctonia solani AG1-IB 7/3/14</strain>
    </source>
</reference>
<accession>A0A0B7FUN3</accession>
<dbReference type="AlphaFoldDB" id="A0A0B7FUN3"/>
<dbReference type="Proteomes" id="UP000059188">
    <property type="component" value="Unassembled WGS sequence"/>
</dbReference>